<dbReference type="Proteomes" id="UP000692954">
    <property type="component" value="Unassembled WGS sequence"/>
</dbReference>
<dbReference type="EMBL" id="CAJJDN010000065">
    <property type="protein sequence ID" value="CAD8095928.1"/>
    <property type="molecule type" value="Genomic_DNA"/>
</dbReference>
<accession>A0A8S1NTF4</accession>
<dbReference type="AlphaFoldDB" id="A0A8S1NTF4"/>
<feature type="compositionally biased region" description="Basic and acidic residues" evidence="1">
    <location>
        <begin position="9"/>
        <end position="19"/>
    </location>
</feature>
<evidence type="ECO:0000256" key="1">
    <source>
        <dbReference type="SAM" id="MobiDB-lite"/>
    </source>
</evidence>
<dbReference type="OrthoDB" id="289707at2759"/>
<keyword evidence="3" id="KW-1185">Reference proteome</keyword>
<comment type="caution">
    <text evidence="2">The sequence shown here is derived from an EMBL/GenBank/DDBJ whole genome shotgun (WGS) entry which is preliminary data.</text>
</comment>
<gene>
    <name evidence="2" type="ORF">PSON_ATCC_30995.1.T0650170</name>
</gene>
<evidence type="ECO:0000313" key="2">
    <source>
        <dbReference type="EMBL" id="CAD8095928.1"/>
    </source>
</evidence>
<organism evidence="2 3">
    <name type="scientific">Paramecium sonneborni</name>
    <dbReference type="NCBI Taxonomy" id="65129"/>
    <lineage>
        <taxon>Eukaryota</taxon>
        <taxon>Sar</taxon>
        <taxon>Alveolata</taxon>
        <taxon>Ciliophora</taxon>
        <taxon>Intramacronucleata</taxon>
        <taxon>Oligohymenophorea</taxon>
        <taxon>Peniculida</taxon>
        <taxon>Parameciidae</taxon>
        <taxon>Paramecium</taxon>
    </lineage>
</organism>
<protein>
    <submittedName>
        <fullName evidence="2">Uncharacterized protein</fullName>
    </submittedName>
</protein>
<reference evidence="2" key="1">
    <citation type="submission" date="2021-01" db="EMBL/GenBank/DDBJ databases">
        <authorList>
            <consortium name="Genoscope - CEA"/>
            <person name="William W."/>
        </authorList>
    </citation>
    <scope>NUCLEOTIDE SEQUENCE</scope>
</reference>
<feature type="region of interest" description="Disordered" evidence="1">
    <location>
        <begin position="1"/>
        <end position="30"/>
    </location>
</feature>
<evidence type="ECO:0000313" key="3">
    <source>
        <dbReference type="Proteomes" id="UP000692954"/>
    </source>
</evidence>
<sequence length="50" mass="5843">MGCLQSKRALKESQTKLKQDNPQQYDPNKRETQYQVIINGIFFDALNPDE</sequence>
<proteinExistence type="predicted"/>
<name>A0A8S1NTF4_9CILI</name>